<sequence length="159" mass="18708">MNTFDTTKTYTVTDLIRDTSITIVIIAVIYSVVLLWFPEKLTIFSLIVPGLLLLKDFYDKASRRRLQRLTFDTDRKEVVLFFKSLFSDIKQIRLPFDKARLEVLVEKSKLQIFEPLTLFIMKEKMEVFELNKSKDNLQVDTLQEIVRTAEHLAIPIIHK</sequence>
<proteinExistence type="predicted"/>
<evidence type="ECO:0000313" key="3">
    <source>
        <dbReference type="Proteomes" id="UP000077177"/>
    </source>
</evidence>
<keyword evidence="1" id="KW-0812">Transmembrane</keyword>
<feature type="transmembrane region" description="Helical" evidence="1">
    <location>
        <begin position="43"/>
        <end position="58"/>
    </location>
</feature>
<keyword evidence="3" id="KW-1185">Reference proteome</keyword>
<name>A0A172TYM4_9BACT</name>
<accession>A0A172TYM4</accession>
<dbReference type="OrthoDB" id="9985412at2"/>
<organism evidence="2 3">
    <name type="scientific">Flavisolibacter tropicus</name>
    <dbReference type="NCBI Taxonomy" id="1492898"/>
    <lineage>
        <taxon>Bacteria</taxon>
        <taxon>Pseudomonadati</taxon>
        <taxon>Bacteroidota</taxon>
        <taxon>Chitinophagia</taxon>
        <taxon>Chitinophagales</taxon>
        <taxon>Chitinophagaceae</taxon>
        <taxon>Flavisolibacter</taxon>
    </lineage>
</organism>
<evidence type="ECO:0000256" key="1">
    <source>
        <dbReference type="SAM" id="Phobius"/>
    </source>
</evidence>
<reference evidence="3" key="1">
    <citation type="submission" date="2015-01" db="EMBL/GenBank/DDBJ databases">
        <title>Flavisolibacter sp./LCS9/ whole genome sequencing.</title>
        <authorList>
            <person name="Kim M.K."/>
            <person name="Srinivasan S."/>
            <person name="Lee J.-J."/>
        </authorList>
    </citation>
    <scope>NUCLEOTIDE SEQUENCE [LARGE SCALE GENOMIC DNA]</scope>
    <source>
        <strain evidence="3">LCS9</strain>
    </source>
</reference>
<evidence type="ECO:0000313" key="2">
    <source>
        <dbReference type="EMBL" id="ANE51883.1"/>
    </source>
</evidence>
<dbReference type="RefSeq" id="WP_066406020.1">
    <property type="nucleotide sequence ID" value="NZ_CP011390.1"/>
</dbReference>
<reference evidence="2 3" key="2">
    <citation type="journal article" date="2016" name="Int. J. Syst. Evol. Microbiol.">
        <title>Flavisolibacter tropicus sp. nov., isolated from tropical soil.</title>
        <authorList>
            <person name="Lee J.J."/>
            <person name="Kang M.S."/>
            <person name="Kim G.S."/>
            <person name="Lee C.S."/>
            <person name="Lim S."/>
            <person name="Lee J."/>
            <person name="Roh S.H."/>
            <person name="Kang H."/>
            <person name="Ha J.M."/>
            <person name="Bae S."/>
            <person name="Jung H.Y."/>
            <person name="Kim M.K."/>
        </authorList>
    </citation>
    <scope>NUCLEOTIDE SEQUENCE [LARGE SCALE GENOMIC DNA]</scope>
    <source>
        <strain evidence="2 3">LCS9</strain>
    </source>
</reference>
<gene>
    <name evidence="2" type="ORF">SY85_16675</name>
</gene>
<dbReference type="KEGG" id="fla:SY85_16675"/>
<dbReference type="Proteomes" id="UP000077177">
    <property type="component" value="Chromosome"/>
</dbReference>
<dbReference type="AlphaFoldDB" id="A0A172TYM4"/>
<dbReference type="EMBL" id="CP011390">
    <property type="protein sequence ID" value="ANE51883.1"/>
    <property type="molecule type" value="Genomic_DNA"/>
</dbReference>
<protein>
    <submittedName>
        <fullName evidence="2">Uncharacterized protein</fullName>
    </submittedName>
</protein>
<feature type="transmembrane region" description="Helical" evidence="1">
    <location>
        <begin position="20"/>
        <end position="37"/>
    </location>
</feature>
<keyword evidence="1" id="KW-1133">Transmembrane helix</keyword>
<keyword evidence="1" id="KW-0472">Membrane</keyword>